<reference evidence="1" key="2">
    <citation type="submission" date="2022-03" db="EMBL/GenBank/DDBJ databases">
        <title>Draft title - Genomic analysis of global carrot germplasm unveils the trajectory of domestication and the origin of high carotenoid orange carrot.</title>
        <authorList>
            <person name="Iorizzo M."/>
            <person name="Ellison S."/>
            <person name="Senalik D."/>
            <person name="Macko-Podgorni A."/>
            <person name="Grzebelus D."/>
            <person name="Bostan H."/>
            <person name="Rolling W."/>
            <person name="Curaba J."/>
            <person name="Simon P."/>
        </authorList>
    </citation>
    <scope>NUCLEOTIDE SEQUENCE</scope>
    <source>
        <tissue evidence="1">Leaf</tissue>
    </source>
</reference>
<keyword evidence="2" id="KW-1185">Reference proteome</keyword>
<proteinExistence type="predicted"/>
<reference evidence="1" key="1">
    <citation type="journal article" date="2016" name="Nat. Genet.">
        <title>A high-quality carrot genome assembly provides new insights into carotenoid accumulation and asterid genome evolution.</title>
        <authorList>
            <person name="Iorizzo M."/>
            <person name="Ellison S."/>
            <person name="Senalik D."/>
            <person name="Zeng P."/>
            <person name="Satapoomin P."/>
            <person name="Huang J."/>
            <person name="Bowman M."/>
            <person name="Iovene M."/>
            <person name="Sanseverino W."/>
            <person name="Cavagnaro P."/>
            <person name="Yildiz M."/>
            <person name="Macko-Podgorni A."/>
            <person name="Moranska E."/>
            <person name="Grzebelus E."/>
            <person name="Grzebelus D."/>
            <person name="Ashrafi H."/>
            <person name="Zheng Z."/>
            <person name="Cheng S."/>
            <person name="Spooner D."/>
            <person name="Van Deynze A."/>
            <person name="Simon P."/>
        </authorList>
    </citation>
    <scope>NUCLEOTIDE SEQUENCE</scope>
    <source>
        <tissue evidence="1">Leaf</tissue>
    </source>
</reference>
<accession>A0AAF1B121</accession>
<dbReference type="AlphaFoldDB" id="A0AAF1B121"/>
<dbReference type="Proteomes" id="UP000077755">
    <property type="component" value="Chromosome 5"/>
</dbReference>
<dbReference type="EMBL" id="CP093347">
    <property type="protein sequence ID" value="WOG99780.1"/>
    <property type="molecule type" value="Genomic_DNA"/>
</dbReference>
<organism evidence="1 2">
    <name type="scientific">Daucus carota subsp. sativus</name>
    <name type="common">Carrot</name>
    <dbReference type="NCBI Taxonomy" id="79200"/>
    <lineage>
        <taxon>Eukaryota</taxon>
        <taxon>Viridiplantae</taxon>
        <taxon>Streptophyta</taxon>
        <taxon>Embryophyta</taxon>
        <taxon>Tracheophyta</taxon>
        <taxon>Spermatophyta</taxon>
        <taxon>Magnoliopsida</taxon>
        <taxon>eudicotyledons</taxon>
        <taxon>Gunneridae</taxon>
        <taxon>Pentapetalae</taxon>
        <taxon>asterids</taxon>
        <taxon>campanulids</taxon>
        <taxon>Apiales</taxon>
        <taxon>Apiaceae</taxon>
        <taxon>Apioideae</taxon>
        <taxon>Scandiceae</taxon>
        <taxon>Daucinae</taxon>
        <taxon>Daucus</taxon>
        <taxon>Daucus sect. Daucus</taxon>
    </lineage>
</organism>
<gene>
    <name evidence="1" type="ORF">DCAR_0519136</name>
</gene>
<name>A0AAF1B121_DAUCS</name>
<evidence type="ECO:0000313" key="1">
    <source>
        <dbReference type="EMBL" id="WOG99780.1"/>
    </source>
</evidence>
<evidence type="ECO:0000313" key="2">
    <source>
        <dbReference type="Proteomes" id="UP000077755"/>
    </source>
</evidence>
<sequence>MVHSFHDEYCWLTDKEEVLDTMPKPDVYSAEFFAFSDLSTIRGLGRSTNWWCTDSRLCDQAGLRSYKYVLSALVDMYGKCECTFKMLRVLDQISDTDLGVFALTKRSC</sequence>
<protein>
    <submittedName>
        <fullName evidence="1">Uncharacterized protein</fullName>
    </submittedName>
</protein>